<proteinExistence type="inferred from homology"/>
<evidence type="ECO:0000256" key="10">
    <source>
        <dbReference type="SAM" id="Phobius"/>
    </source>
</evidence>
<dbReference type="PANTHER" id="PTHR30561:SF0">
    <property type="entry name" value="GUANIDINIUM EXPORTER"/>
    <property type="match status" value="1"/>
</dbReference>
<comment type="similarity">
    <text evidence="7">Belongs to the drug/metabolite transporter (DMT) superfamily. Small multidrug resistance (SMR) (TC 2.A.7.1) family. Gdx/SugE subfamily.</text>
</comment>
<dbReference type="RefSeq" id="WP_108787019.1">
    <property type="nucleotide sequence ID" value="NZ_ONZG01000004.1"/>
</dbReference>
<reference evidence="12" key="1">
    <citation type="submission" date="2018-03" db="EMBL/GenBank/DDBJ databases">
        <authorList>
            <person name="Rodrigo-Torres L."/>
            <person name="Arahal R. D."/>
            <person name="Lucena T."/>
        </authorList>
    </citation>
    <scope>NUCLEOTIDE SEQUENCE [LARGE SCALE GENOMIC DNA]</scope>
    <source>
        <strain evidence="12">CECT 7615</strain>
    </source>
</reference>
<evidence type="ECO:0000313" key="12">
    <source>
        <dbReference type="Proteomes" id="UP000244898"/>
    </source>
</evidence>
<protein>
    <recommendedName>
        <fullName evidence="8">Guanidinium exporter</fullName>
    </recommendedName>
</protein>
<dbReference type="GO" id="GO:0005886">
    <property type="term" value="C:plasma membrane"/>
    <property type="evidence" value="ECO:0007669"/>
    <property type="project" value="UniProtKB-SubCell"/>
</dbReference>
<keyword evidence="5 10" id="KW-1133">Transmembrane helix</keyword>
<dbReference type="InterPro" id="IPR045324">
    <property type="entry name" value="Small_multidrug_res"/>
</dbReference>
<dbReference type="EMBL" id="ONZG01000004">
    <property type="protein sequence ID" value="SPJ28531.1"/>
    <property type="molecule type" value="Genomic_DNA"/>
</dbReference>
<keyword evidence="4 9" id="KW-0812">Transmembrane</keyword>
<evidence type="ECO:0000256" key="5">
    <source>
        <dbReference type="ARBA" id="ARBA00022989"/>
    </source>
</evidence>
<keyword evidence="2" id="KW-0813">Transport</keyword>
<evidence type="ECO:0000256" key="2">
    <source>
        <dbReference type="ARBA" id="ARBA00022448"/>
    </source>
</evidence>
<evidence type="ECO:0000256" key="4">
    <source>
        <dbReference type="ARBA" id="ARBA00022692"/>
    </source>
</evidence>
<dbReference type="InterPro" id="IPR037185">
    <property type="entry name" value="EmrE-like"/>
</dbReference>
<dbReference type="InterPro" id="IPR000390">
    <property type="entry name" value="Small_drug/metabolite_transptr"/>
</dbReference>
<accession>A0A2R8C7X7</accession>
<evidence type="ECO:0000313" key="11">
    <source>
        <dbReference type="EMBL" id="SPJ28531.1"/>
    </source>
</evidence>
<keyword evidence="12" id="KW-1185">Reference proteome</keyword>
<dbReference type="Gene3D" id="1.10.3730.20">
    <property type="match status" value="1"/>
</dbReference>
<comment type="subcellular location">
    <subcellularLocation>
        <location evidence="1 9">Cell membrane</location>
        <topology evidence="1 9">Multi-pass membrane protein</topology>
    </subcellularLocation>
</comment>
<dbReference type="PANTHER" id="PTHR30561">
    <property type="entry name" value="SMR FAMILY PROTON-DEPENDENT DRUG EFFLUX TRANSPORTER SUGE"/>
    <property type="match status" value="1"/>
</dbReference>
<sequence length="105" mass="10686">MAWIFLLTAGALEVAWATGLKKLASGFSWTLGVVTVVAMIASLIALYAAMSRLPLGIAYPIWTGIGSVGAVALGVLAFGQPLTATTLLGVAFLLVGMLILGADAH</sequence>
<feature type="transmembrane region" description="Helical" evidence="10">
    <location>
        <begin position="84"/>
        <end position="102"/>
    </location>
</feature>
<dbReference type="OrthoDB" id="9808638at2"/>
<feature type="transmembrane region" description="Helical" evidence="10">
    <location>
        <begin position="27"/>
        <end position="50"/>
    </location>
</feature>
<evidence type="ECO:0000256" key="7">
    <source>
        <dbReference type="ARBA" id="ARBA00038151"/>
    </source>
</evidence>
<feature type="transmembrane region" description="Helical" evidence="10">
    <location>
        <begin position="57"/>
        <end position="78"/>
    </location>
</feature>
<evidence type="ECO:0000256" key="8">
    <source>
        <dbReference type="ARBA" id="ARBA00039168"/>
    </source>
</evidence>
<evidence type="ECO:0000256" key="3">
    <source>
        <dbReference type="ARBA" id="ARBA00022475"/>
    </source>
</evidence>
<evidence type="ECO:0000256" key="6">
    <source>
        <dbReference type="ARBA" id="ARBA00023136"/>
    </source>
</evidence>
<dbReference type="AlphaFoldDB" id="A0A2R8C7X7"/>
<keyword evidence="6 10" id="KW-0472">Membrane</keyword>
<keyword evidence="3" id="KW-1003">Cell membrane</keyword>
<evidence type="ECO:0000256" key="1">
    <source>
        <dbReference type="ARBA" id="ARBA00004651"/>
    </source>
</evidence>
<dbReference type="GO" id="GO:0022857">
    <property type="term" value="F:transmembrane transporter activity"/>
    <property type="evidence" value="ECO:0007669"/>
    <property type="project" value="InterPro"/>
</dbReference>
<evidence type="ECO:0000256" key="9">
    <source>
        <dbReference type="RuleBase" id="RU003942"/>
    </source>
</evidence>
<dbReference type="Pfam" id="PF00893">
    <property type="entry name" value="Multi_Drug_Res"/>
    <property type="match status" value="1"/>
</dbReference>
<dbReference type="Proteomes" id="UP000244898">
    <property type="component" value="Unassembled WGS sequence"/>
</dbReference>
<dbReference type="SUPFAM" id="SSF103481">
    <property type="entry name" value="Multidrug resistance efflux transporter EmrE"/>
    <property type="match status" value="1"/>
</dbReference>
<name>A0A2R8C7X7_9RHOB</name>
<gene>
    <name evidence="11" type="primary">sugE</name>
    <name evidence="11" type="ORF">TRM7615_02031</name>
</gene>
<organism evidence="11 12">
    <name type="scientific">Falsiruegeria mediterranea M17</name>
    <dbReference type="NCBI Taxonomy" id="1200281"/>
    <lineage>
        <taxon>Bacteria</taxon>
        <taxon>Pseudomonadati</taxon>
        <taxon>Pseudomonadota</taxon>
        <taxon>Alphaproteobacteria</taxon>
        <taxon>Rhodobacterales</taxon>
        <taxon>Roseobacteraceae</taxon>
        <taxon>Falsiruegeria</taxon>
    </lineage>
</organism>